<proteinExistence type="predicted"/>
<dbReference type="Proteomes" id="UP000249757">
    <property type="component" value="Unassembled WGS sequence"/>
</dbReference>
<evidence type="ECO:0000313" key="2">
    <source>
        <dbReference type="EMBL" id="KAF7573628.1"/>
    </source>
</evidence>
<feature type="region of interest" description="Disordered" evidence="1">
    <location>
        <begin position="373"/>
        <end position="401"/>
    </location>
</feature>
<accession>A0A2W1DTR1</accession>
<reference evidence="3" key="2">
    <citation type="submission" date="2021-05" db="EMBL/GenBank/DDBJ databases">
        <authorList>
            <person name="Moolhuijzen P.M."/>
            <person name="Moffat C.S."/>
        </authorList>
    </citation>
    <scope>NUCLEOTIDE SEQUENCE</scope>
    <source>
        <strain evidence="3">86-124</strain>
    </source>
</reference>
<dbReference type="EMBL" id="NQIK02000003">
    <property type="protein sequence ID" value="KAF7573628.1"/>
    <property type="molecule type" value="Genomic_DNA"/>
</dbReference>
<comment type="caution">
    <text evidence="2">The sequence shown here is derived from an EMBL/GenBank/DDBJ whole genome shotgun (WGS) entry which is preliminary data.</text>
</comment>
<reference evidence="2 4" key="1">
    <citation type="journal article" date="2018" name="BMC Genomics">
        <title>Comparative genomics of the wheat fungal pathogen Pyrenophora tritici-repentis reveals chromosomal variations and genome plasticity.</title>
        <authorList>
            <person name="Moolhuijzen P."/>
            <person name="See P.T."/>
            <person name="Hane J.K."/>
            <person name="Shi G."/>
            <person name="Liu Z."/>
            <person name="Oliver R.P."/>
            <person name="Moffat C.S."/>
        </authorList>
    </citation>
    <scope>NUCLEOTIDE SEQUENCE [LARGE SCALE GENOMIC DNA]</scope>
    <source>
        <strain evidence="2">M4</strain>
    </source>
</reference>
<evidence type="ECO:0000313" key="4">
    <source>
        <dbReference type="Proteomes" id="UP000245464"/>
    </source>
</evidence>
<sequence>MPIYMPDTYMPDMASMLPVQKQPYASSQYGHEMRFASKCGHNIHPSSAQHTPWCSPCAVSQAKAKTEVALQKVVTEGGLLPPDYMRTQRWNRAKKAYHIARDRLDRARRNEQLRWEREQAWNFAHERFDFQRTQAAAVLPETCSLCPACDSMVAYYPTNIPEAQVAAYAAWWERSGALSTTTPISRCSTTLSPHHNQNRRCAQTTEGNPSLRQAVQTLRNETRKRERLEQGWYERTTMDRAVRSKYNLGPEYTIAQEFWNIPLSLLLSRQVYEYSINQARLAQRNARGQTRPIPPRSPLSHSLSSEDLQADADLAARLYEQEENERLERQVKKIAKEISYLYFVGNKKTGMAEWNEAFEESNKTLVVRVREFSYESSDSSSSGENMDDVDDNHEDMEIDEP</sequence>
<keyword evidence="5" id="KW-1185">Reference proteome</keyword>
<dbReference type="Proteomes" id="UP000245464">
    <property type="component" value="Chromosome 3"/>
</dbReference>
<evidence type="ECO:0000313" key="5">
    <source>
        <dbReference type="Proteomes" id="UP000249757"/>
    </source>
</evidence>
<evidence type="ECO:0000313" key="3">
    <source>
        <dbReference type="EMBL" id="KAI1516095.1"/>
    </source>
</evidence>
<dbReference type="EMBL" id="NRDI02000005">
    <property type="protein sequence ID" value="KAI1516095.1"/>
    <property type="molecule type" value="Genomic_DNA"/>
</dbReference>
<name>A0A2W1DTR1_9PLEO</name>
<protein>
    <submittedName>
        <fullName evidence="2">Uncharacterized protein</fullName>
    </submittedName>
</protein>
<feature type="compositionally biased region" description="Acidic residues" evidence="1">
    <location>
        <begin position="385"/>
        <end position="401"/>
    </location>
</feature>
<feature type="region of interest" description="Disordered" evidence="1">
    <location>
        <begin position="283"/>
        <end position="306"/>
    </location>
</feature>
<reference evidence="5" key="4">
    <citation type="journal article" date="2022" name="Microb. Genom.">
        <title>A global pangenome for the wheat fungal pathogen Pyrenophora tritici-repentis and prediction of effector protein structural homology.</title>
        <authorList>
            <person name="Moolhuijzen P.M."/>
            <person name="See P.T."/>
            <person name="Shi G."/>
            <person name="Powell H.R."/>
            <person name="Cockram J."/>
            <person name="Jorgensen L.N."/>
            <person name="Benslimane H."/>
            <person name="Strelkov S.E."/>
            <person name="Turner J."/>
            <person name="Liu Z."/>
            <person name="Moffat C.S."/>
        </authorList>
    </citation>
    <scope>NUCLEOTIDE SEQUENCE [LARGE SCALE GENOMIC DNA]</scope>
</reference>
<dbReference type="OMA" id="DQLRWER"/>
<feature type="region of interest" description="Disordered" evidence="1">
    <location>
        <begin position="189"/>
        <end position="208"/>
    </location>
</feature>
<gene>
    <name evidence="3" type="ORF">Ptr86124_004632</name>
    <name evidence="2" type="ORF">PtrM4_085330</name>
</gene>
<organism evidence="2 4">
    <name type="scientific">Pyrenophora tritici-repentis</name>
    <dbReference type="NCBI Taxonomy" id="45151"/>
    <lineage>
        <taxon>Eukaryota</taxon>
        <taxon>Fungi</taxon>
        <taxon>Dikarya</taxon>
        <taxon>Ascomycota</taxon>
        <taxon>Pezizomycotina</taxon>
        <taxon>Dothideomycetes</taxon>
        <taxon>Pleosporomycetidae</taxon>
        <taxon>Pleosporales</taxon>
        <taxon>Pleosporineae</taxon>
        <taxon>Pleosporaceae</taxon>
        <taxon>Pyrenophora</taxon>
    </lineage>
</organism>
<dbReference type="AlphaFoldDB" id="A0A2W1DTR1"/>
<reference evidence="3" key="3">
    <citation type="journal article" date="2022" name="bioRxiv">
        <title>A global pangenome for the wheat fungal pathogen Pyrenophora tritici-repentis and prediction of effector protein structural homology.</title>
        <authorList>
            <person name="Moolhuijzen P."/>
            <person name="See P.T."/>
            <person name="Shi G."/>
            <person name="Powell H.R."/>
            <person name="Cockram J."/>
            <person name="Jorgensen L.N."/>
            <person name="Benslimane H."/>
            <person name="Strelkov S.E."/>
            <person name="Turner J."/>
            <person name="Liu Z."/>
            <person name="Moffat C.S."/>
        </authorList>
    </citation>
    <scope>NUCLEOTIDE SEQUENCE</scope>
    <source>
        <strain evidence="3">86-124</strain>
    </source>
</reference>
<evidence type="ECO:0000256" key="1">
    <source>
        <dbReference type="SAM" id="MobiDB-lite"/>
    </source>
</evidence>